<dbReference type="EMBL" id="HP429295">
    <property type="protein sequence ID" value="ADN29795.1"/>
    <property type="molecule type" value="mRNA"/>
</dbReference>
<evidence type="ECO:0000313" key="3">
    <source>
        <dbReference type="EMBL" id="ADN29795.1"/>
    </source>
</evidence>
<name>E2J777_9HEMI</name>
<feature type="region of interest" description="Disordered" evidence="1">
    <location>
        <begin position="224"/>
        <end position="245"/>
    </location>
</feature>
<feature type="signal peptide" evidence="2">
    <location>
        <begin position="1"/>
        <end position="19"/>
    </location>
</feature>
<feature type="chain" id="PRO_5003159634" evidence="2">
    <location>
        <begin position="20"/>
        <end position="245"/>
    </location>
</feature>
<keyword evidence="2" id="KW-0732">Signal</keyword>
<organism evidence="3">
    <name type="scientific">Triatoma matogrossensis</name>
    <dbReference type="NCBI Taxonomy" id="162370"/>
    <lineage>
        <taxon>Eukaryota</taxon>
        <taxon>Metazoa</taxon>
        <taxon>Ecdysozoa</taxon>
        <taxon>Arthropoda</taxon>
        <taxon>Hexapoda</taxon>
        <taxon>Insecta</taxon>
        <taxon>Pterygota</taxon>
        <taxon>Neoptera</taxon>
        <taxon>Paraneoptera</taxon>
        <taxon>Hemiptera</taxon>
        <taxon>Heteroptera</taxon>
        <taxon>Panheteroptera</taxon>
        <taxon>Cimicomorpha</taxon>
        <taxon>Reduviidae</taxon>
        <taxon>Triatominae</taxon>
        <taxon>Triatoma</taxon>
    </lineage>
</organism>
<sequence>MSKIWLLLLLVAVIQYARAYPALEAGEEKGVTNFLSYDFLEDWTDEERGKVGDWLKDRWSKLKSKMKKVGANIKASFNRGREYLKKKGIKVDPLSCEGTTCKSCVILTIEKKKFCIEFGFSSTTLEITLTRQKDEQESEAIFPSIKINLGNVPTYMKLGDFLGKLCLQGVEGRIKSSEGKPNINICLATLLKKWSVGAKLCILIEDGKIDWKFKPKLFAGEEDDGNILEAGEKEDEGKPVDPVPE</sequence>
<accession>E2J777</accession>
<evidence type="ECO:0000256" key="2">
    <source>
        <dbReference type="SAM" id="SignalP"/>
    </source>
</evidence>
<proteinExistence type="evidence at transcript level"/>
<reference evidence="3" key="1">
    <citation type="journal article" date="2012" name="Am. J. Trop. Med. Hyg.">
        <title>An insight into the sialotranscriptome of Triatoma matogrossensis, a kissing bug associated with fogo selvagem in South America.</title>
        <authorList>
            <person name="Assumpcao T.C."/>
            <person name="Eaton D.P."/>
            <person name="Pham V.M."/>
            <person name="Francischetti I.M."/>
            <person name="Aoki V."/>
            <person name="Hans-Filho G."/>
            <person name="Rivitti E.A."/>
            <person name="Valenzuela J.G."/>
            <person name="Diaz L.A."/>
            <person name="Ribeiro J.M."/>
        </authorList>
    </citation>
    <scope>NUCLEOTIDE SEQUENCE</scope>
    <source>
        <tissue evidence="3">Salivary gland</tissue>
    </source>
</reference>
<protein>
    <submittedName>
        <fullName evidence="3">Trialysin</fullName>
    </submittedName>
</protein>
<dbReference type="AlphaFoldDB" id="E2J777"/>
<evidence type="ECO:0000256" key="1">
    <source>
        <dbReference type="SAM" id="MobiDB-lite"/>
    </source>
</evidence>